<dbReference type="RefSeq" id="WP_091485136.1">
    <property type="nucleotide sequence ID" value="NZ_FOTR01000011.1"/>
</dbReference>
<evidence type="ECO:0000259" key="3">
    <source>
        <dbReference type="Pfam" id="PF00364"/>
    </source>
</evidence>
<organism evidence="5 6">
    <name type="scientific">Gracilibacillus orientalis</name>
    <dbReference type="NCBI Taxonomy" id="334253"/>
    <lineage>
        <taxon>Bacteria</taxon>
        <taxon>Bacillati</taxon>
        <taxon>Bacillota</taxon>
        <taxon>Bacilli</taxon>
        <taxon>Bacillales</taxon>
        <taxon>Bacillaceae</taxon>
        <taxon>Gracilibacillus</taxon>
    </lineage>
</organism>
<dbReference type="AlphaFoldDB" id="A0A1I4PHZ1"/>
<dbReference type="CDD" id="cd06849">
    <property type="entry name" value="lipoyl_domain"/>
    <property type="match status" value="1"/>
</dbReference>
<protein>
    <submittedName>
        <fullName evidence="5">RND family efflux transporter, MFP subunit</fullName>
    </submittedName>
</protein>
<dbReference type="InterPro" id="IPR011053">
    <property type="entry name" value="Single_hybrid_motif"/>
</dbReference>
<evidence type="ECO:0000259" key="4">
    <source>
        <dbReference type="Pfam" id="PF25989"/>
    </source>
</evidence>
<accession>A0A1I4PHZ1</accession>
<evidence type="ECO:0000313" key="6">
    <source>
        <dbReference type="Proteomes" id="UP000198565"/>
    </source>
</evidence>
<evidence type="ECO:0000313" key="5">
    <source>
        <dbReference type="EMBL" id="SFM27451.1"/>
    </source>
</evidence>
<dbReference type="SUPFAM" id="SSF51230">
    <property type="entry name" value="Single hybrid motif"/>
    <property type="match status" value="1"/>
</dbReference>
<feature type="domain" description="YknX-like C-terminal permuted SH3-like" evidence="4">
    <location>
        <begin position="216"/>
        <end position="282"/>
    </location>
</feature>
<evidence type="ECO:0000256" key="2">
    <source>
        <dbReference type="SAM" id="SignalP"/>
    </source>
</evidence>
<proteinExistence type="inferred from homology"/>
<dbReference type="Gene3D" id="2.40.50.100">
    <property type="match status" value="1"/>
</dbReference>
<keyword evidence="2" id="KW-0732">Signal</keyword>
<dbReference type="STRING" id="334253.SAMN04487943_11190"/>
<dbReference type="PANTHER" id="PTHR30469">
    <property type="entry name" value="MULTIDRUG RESISTANCE PROTEIN MDTA"/>
    <property type="match status" value="1"/>
</dbReference>
<dbReference type="InterPro" id="IPR006143">
    <property type="entry name" value="RND_pump_MFP"/>
</dbReference>
<comment type="similarity">
    <text evidence="1">Belongs to the membrane fusion protein (MFP) (TC 8.A.1) family.</text>
</comment>
<feature type="signal peptide" evidence="2">
    <location>
        <begin position="1"/>
        <end position="19"/>
    </location>
</feature>
<name>A0A1I4PHZ1_9BACI</name>
<dbReference type="InterPro" id="IPR058637">
    <property type="entry name" value="YknX-like_C"/>
</dbReference>
<dbReference type="PROSITE" id="PS51257">
    <property type="entry name" value="PROKAR_LIPOPROTEIN"/>
    <property type="match status" value="1"/>
</dbReference>
<evidence type="ECO:0000256" key="1">
    <source>
        <dbReference type="ARBA" id="ARBA00009477"/>
    </source>
</evidence>
<keyword evidence="6" id="KW-1185">Reference proteome</keyword>
<dbReference type="Gene3D" id="2.40.420.20">
    <property type="match status" value="1"/>
</dbReference>
<dbReference type="NCBIfam" id="TIGR01730">
    <property type="entry name" value="RND_mfp"/>
    <property type="match status" value="1"/>
</dbReference>
<gene>
    <name evidence="5" type="ORF">SAMN04487943_11190</name>
</gene>
<dbReference type="EMBL" id="FOTR01000011">
    <property type="protein sequence ID" value="SFM27451.1"/>
    <property type="molecule type" value="Genomic_DNA"/>
</dbReference>
<dbReference type="Proteomes" id="UP000198565">
    <property type="component" value="Unassembled WGS sequence"/>
</dbReference>
<feature type="domain" description="Lipoyl-binding" evidence="3">
    <location>
        <begin position="69"/>
        <end position="128"/>
    </location>
</feature>
<dbReference type="Pfam" id="PF00364">
    <property type="entry name" value="Biotin_lipoyl"/>
    <property type="match status" value="1"/>
</dbReference>
<reference evidence="6" key="1">
    <citation type="submission" date="2016-10" db="EMBL/GenBank/DDBJ databases">
        <authorList>
            <person name="Varghese N."/>
            <person name="Submissions S."/>
        </authorList>
    </citation>
    <scope>NUCLEOTIDE SEQUENCE [LARGE SCALE GENOMIC DNA]</scope>
    <source>
        <strain evidence="6">CGMCC 1.4250</strain>
    </source>
</reference>
<dbReference type="GO" id="GO:1990281">
    <property type="term" value="C:efflux pump complex"/>
    <property type="evidence" value="ECO:0007669"/>
    <property type="project" value="TreeGrafter"/>
</dbReference>
<dbReference type="InterPro" id="IPR000089">
    <property type="entry name" value="Biotin_lipoyl"/>
</dbReference>
<sequence length="286" mass="31136">MKRLLFLLMIVIITLVACSENSEEEEDQVERVTPVETGEVTTGDLAMERNFYGRTMPNQTTPVIPSVAGEIDELEVENGDKVEEDDKIATISSPQGNITVEASAEGVISQLEAKEGSMVSNQDPLATIIDLEQLTVQLQVPDVQLDLFEKGKEVTLLLQSAEEETKEAEIEYVADSADETGLFPIDLSFDNESTDYKAGVIATVLLEDTVIEDSLLIPTAALVEENEDTYVYVVDEDTANKVEVSVQATQSEVTAIEAELNEGDQIITSGQLTLVDGSKISVVEED</sequence>
<feature type="chain" id="PRO_5039433181" evidence="2">
    <location>
        <begin position="20"/>
        <end position="286"/>
    </location>
</feature>
<dbReference type="OrthoDB" id="2456449at2"/>
<dbReference type="PANTHER" id="PTHR30469:SF38">
    <property type="entry name" value="HLYD FAMILY SECRETION PROTEIN"/>
    <property type="match status" value="1"/>
</dbReference>
<dbReference type="GO" id="GO:0015562">
    <property type="term" value="F:efflux transmembrane transporter activity"/>
    <property type="evidence" value="ECO:0007669"/>
    <property type="project" value="TreeGrafter"/>
</dbReference>
<dbReference type="Pfam" id="PF25989">
    <property type="entry name" value="YknX_C"/>
    <property type="match status" value="1"/>
</dbReference>